<feature type="signal peptide" evidence="1">
    <location>
        <begin position="1"/>
        <end position="25"/>
    </location>
</feature>
<evidence type="ECO:0000313" key="2">
    <source>
        <dbReference type="EMBL" id="MBC6994634.1"/>
    </source>
</evidence>
<organism evidence="2 3">
    <name type="scientific">Neolewinella lacunae</name>
    <dbReference type="NCBI Taxonomy" id="1517758"/>
    <lineage>
        <taxon>Bacteria</taxon>
        <taxon>Pseudomonadati</taxon>
        <taxon>Bacteroidota</taxon>
        <taxon>Saprospiria</taxon>
        <taxon>Saprospirales</taxon>
        <taxon>Lewinellaceae</taxon>
        <taxon>Neolewinella</taxon>
    </lineage>
</organism>
<dbReference type="Proteomes" id="UP000650081">
    <property type="component" value="Unassembled WGS sequence"/>
</dbReference>
<sequence>MNKKFIFALLLIGFLKLSAQSSTLAGDSLVYAQGQVAAYVKGVFYRSYNFGFNYPRVAAENGIGGIMAFTCQLDESCGVAAIGYWNSLGPTFEESIKSSLIKISKVYQAYQYERCEDIVLTDTLNFAVSSW</sequence>
<comment type="caution">
    <text evidence="2">The sequence shown here is derived from an EMBL/GenBank/DDBJ whole genome shotgun (WGS) entry which is preliminary data.</text>
</comment>
<dbReference type="RefSeq" id="WP_187466701.1">
    <property type="nucleotide sequence ID" value="NZ_JACSIT010000100.1"/>
</dbReference>
<protein>
    <submittedName>
        <fullName evidence="2">Uncharacterized protein</fullName>
    </submittedName>
</protein>
<dbReference type="AlphaFoldDB" id="A0A923PJS9"/>
<feature type="chain" id="PRO_5037780513" evidence="1">
    <location>
        <begin position="26"/>
        <end position="131"/>
    </location>
</feature>
<evidence type="ECO:0000313" key="3">
    <source>
        <dbReference type="Proteomes" id="UP000650081"/>
    </source>
</evidence>
<reference evidence="2" key="1">
    <citation type="submission" date="2020-08" db="EMBL/GenBank/DDBJ databases">
        <title>Lewinella bacteria from marine environments.</title>
        <authorList>
            <person name="Zhong Y."/>
        </authorList>
    </citation>
    <scope>NUCLEOTIDE SEQUENCE</scope>
    <source>
        <strain evidence="2">KCTC 42187</strain>
    </source>
</reference>
<accession>A0A923PJS9</accession>
<proteinExistence type="predicted"/>
<evidence type="ECO:0000256" key="1">
    <source>
        <dbReference type="SAM" id="SignalP"/>
    </source>
</evidence>
<keyword evidence="3" id="KW-1185">Reference proteome</keyword>
<gene>
    <name evidence="2" type="ORF">H9S92_10700</name>
</gene>
<keyword evidence="1" id="KW-0732">Signal</keyword>
<name>A0A923PJS9_9BACT</name>
<dbReference type="EMBL" id="JACSIT010000100">
    <property type="protein sequence ID" value="MBC6994634.1"/>
    <property type="molecule type" value="Genomic_DNA"/>
</dbReference>